<evidence type="ECO:0000313" key="8">
    <source>
        <dbReference type="EMBL" id="RJL31363.1"/>
    </source>
</evidence>
<dbReference type="Proteomes" id="UP000265768">
    <property type="component" value="Unassembled WGS sequence"/>
</dbReference>
<feature type="transmembrane region" description="Helical" evidence="7">
    <location>
        <begin position="398"/>
        <end position="421"/>
    </location>
</feature>
<feature type="transmembrane region" description="Helical" evidence="7">
    <location>
        <begin position="458"/>
        <end position="476"/>
    </location>
</feature>
<dbReference type="Pfam" id="PF13520">
    <property type="entry name" value="AA_permease_2"/>
    <property type="match status" value="1"/>
</dbReference>
<comment type="caution">
    <text evidence="8">The sequence shown here is derived from an EMBL/GenBank/DDBJ whole genome shotgun (WGS) entry which is preliminary data.</text>
</comment>
<evidence type="ECO:0000313" key="9">
    <source>
        <dbReference type="Proteomes" id="UP000265768"/>
    </source>
</evidence>
<keyword evidence="9" id="KW-1185">Reference proteome</keyword>
<name>A0A3A4AZV1_9ACTN</name>
<evidence type="ECO:0000256" key="5">
    <source>
        <dbReference type="ARBA" id="ARBA00023136"/>
    </source>
</evidence>
<keyword evidence="3 7" id="KW-0812">Transmembrane</keyword>
<dbReference type="Gene3D" id="1.20.1740.10">
    <property type="entry name" value="Amino acid/polyamine transporter I"/>
    <property type="match status" value="1"/>
</dbReference>
<feature type="transmembrane region" description="Helical" evidence="7">
    <location>
        <begin position="271"/>
        <end position="293"/>
    </location>
</feature>
<gene>
    <name evidence="8" type="ORF">D5H75_20185</name>
</gene>
<proteinExistence type="predicted"/>
<feature type="transmembrane region" description="Helical" evidence="7">
    <location>
        <begin position="366"/>
        <end position="386"/>
    </location>
</feature>
<evidence type="ECO:0000256" key="7">
    <source>
        <dbReference type="SAM" id="Phobius"/>
    </source>
</evidence>
<dbReference type="PANTHER" id="PTHR42770">
    <property type="entry name" value="AMINO ACID TRANSPORTER-RELATED"/>
    <property type="match status" value="1"/>
</dbReference>
<feature type="transmembrane region" description="Helical" evidence="7">
    <location>
        <begin position="167"/>
        <end position="187"/>
    </location>
</feature>
<dbReference type="PIRSF" id="PIRSF006060">
    <property type="entry name" value="AA_transporter"/>
    <property type="match status" value="1"/>
</dbReference>
<organism evidence="8 9">
    <name type="scientific">Bailinhaonella thermotolerans</name>
    <dbReference type="NCBI Taxonomy" id="1070861"/>
    <lineage>
        <taxon>Bacteria</taxon>
        <taxon>Bacillati</taxon>
        <taxon>Actinomycetota</taxon>
        <taxon>Actinomycetes</taxon>
        <taxon>Streptosporangiales</taxon>
        <taxon>Streptosporangiaceae</taxon>
        <taxon>Bailinhaonella</taxon>
    </lineage>
</organism>
<feature type="transmembrane region" description="Helical" evidence="7">
    <location>
        <begin position="138"/>
        <end position="161"/>
    </location>
</feature>
<evidence type="ECO:0000256" key="1">
    <source>
        <dbReference type="ARBA" id="ARBA00004651"/>
    </source>
</evidence>
<evidence type="ECO:0000256" key="4">
    <source>
        <dbReference type="ARBA" id="ARBA00022989"/>
    </source>
</evidence>
<accession>A0A3A4AZV1</accession>
<feature type="transmembrane region" description="Helical" evidence="7">
    <location>
        <begin position="313"/>
        <end position="337"/>
    </location>
</feature>
<evidence type="ECO:0000256" key="6">
    <source>
        <dbReference type="SAM" id="MobiDB-lite"/>
    </source>
</evidence>
<feature type="transmembrane region" description="Helical" evidence="7">
    <location>
        <begin position="53"/>
        <end position="76"/>
    </location>
</feature>
<dbReference type="EMBL" id="QZEY01000007">
    <property type="protein sequence ID" value="RJL31363.1"/>
    <property type="molecule type" value="Genomic_DNA"/>
</dbReference>
<feature type="region of interest" description="Disordered" evidence="6">
    <location>
        <begin position="1"/>
        <end position="53"/>
    </location>
</feature>
<feature type="transmembrane region" description="Helical" evidence="7">
    <location>
        <begin position="82"/>
        <end position="105"/>
    </location>
</feature>
<feature type="transmembrane region" description="Helical" evidence="7">
    <location>
        <begin position="199"/>
        <end position="217"/>
    </location>
</feature>
<dbReference type="GO" id="GO:0022857">
    <property type="term" value="F:transmembrane transporter activity"/>
    <property type="evidence" value="ECO:0007669"/>
    <property type="project" value="InterPro"/>
</dbReference>
<dbReference type="GO" id="GO:0005886">
    <property type="term" value="C:plasma membrane"/>
    <property type="evidence" value="ECO:0007669"/>
    <property type="project" value="UniProtKB-SubCell"/>
</dbReference>
<keyword evidence="5 7" id="KW-0472">Membrane</keyword>
<dbReference type="RefSeq" id="WP_119928048.1">
    <property type="nucleotide sequence ID" value="NZ_QZEY01000007.1"/>
</dbReference>
<evidence type="ECO:0000256" key="3">
    <source>
        <dbReference type="ARBA" id="ARBA00022692"/>
    </source>
</evidence>
<dbReference type="PANTHER" id="PTHR42770:SF18">
    <property type="entry name" value="ARGININE_AGMATINE ANTIPORTER"/>
    <property type="match status" value="1"/>
</dbReference>
<feature type="transmembrane region" description="Helical" evidence="7">
    <location>
        <begin position="433"/>
        <end position="452"/>
    </location>
</feature>
<protein>
    <submittedName>
        <fullName evidence="8">Amino acid permease</fullName>
    </submittedName>
</protein>
<feature type="compositionally biased region" description="Basic and acidic residues" evidence="6">
    <location>
        <begin position="19"/>
        <end position="31"/>
    </location>
</feature>
<feature type="transmembrane region" description="Helical" evidence="7">
    <location>
        <begin position="229"/>
        <end position="250"/>
    </location>
</feature>
<reference evidence="8 9" key="1">
    <citation type="submission" date="2018-09" db="EMBL/GenBank/DDBJ databases">
        <title>YIM 75507 draft genome.</title>
        <authorList>
            <person name="Tang S."/>
            <person name="Feng Y."/>
        </authorList>
    </citation>
    <scope>NUCLEOTIDE SEQUENCE [LARGE SCALE GENOMIC DNA]</scope>
    <source>
        <strain evidence="8 9">YIM 75507</strain>
    </source>
</reference>
<evidence type="ECO:0000256" key="2">
    <source>
        <dbReference type="ARBA" id="ARBA00022475"/>
    </source>
</evidence>
<keyword evidence="2" id="KW-1003">Cell membrane</keyword>
<dbReference type="InterPro" id="IPR002293">
    <property type="entry name" value="AA/rel_permease1"/>
</dbReference>
<keyword evidence="4 7" id="KW-1133">Transmembrane helix</keyword>
<dbReference type="InterPro" id="IPR050367">
    <property type="entry name" value="APC_superfamily"/>
</dbReference>
<sequence>MGEHRRGSPWAAGGPGATRADEAARDADRAVPRQVGKAPSPPRKTVEPPRQGGTLGLPMATALVVGNIVGTGIFLLPATLAQYGVVSLVAFGIVTIGALALAVVFGRLGSRVPAAGGPYAYARDAFGEFPGFWTAWSFWITAWAGNAGIAVAWVGYVNYFLRWESTLGHIVIGLVAVWVPALVNLTGVKNAGSFQLVTAILKFVPLILVGVVGLFFMRAENFGPFNATGGSLLAAISIAGAVLLFSYSGVESASIAAEKVRDPARNIGRATILGTLACAALYLLSTVAIFGTVPHGQLVRSERPFADAIDHMFGGGVWGALVAACAIISGIGALNGWTLLVAEMPRAAAADGLFPRVFQRLERGNVPFVGIIAGAVLTSLTLLLNYLGGGGDQVFQNILLLATFTTVIPYFFAACAQLYWLTTEGRRVDHRHLARDVILAVLAILFSLWMAYGAGPTAVFQGVLMLLVGVLVYVWVKAAKGRYGAAV</sequence>
<dbReference type="OrthoDB" id="3185104at2"/>
<dbReference type="AlphaFoldDB" id="A0A3A4AZV1"/>
<comment type="subcellular location">
    <subcellularLocation>
        <location evidence="1">Cell membrane</location>
        <topology evidence="1">Multi-pass membrane protein</topology>
    </subcellularLocation>
</comment>